<feature type="region of interest" description="Disordered" evidence="1">
    <location>
        <begin position="77"/>
        <end position="113"/>
    </location>
</feature>
<gene>
    <name evidence="3" type="ordered locus">Ctu_09420</name>
</gene>
<evidence type="ECO:0000256" key="2">
    <source>
        <dbReference type="SAM" id="Phobius"/>
    </source>
</evidence>
<feature type="transmembrane region" description="Helical" evidence="2">
    <location>
        <begin position="44"/>
        <end position="68"/>
    </location>
</feature>
<keyword evidence="4" id="KW-1185">Reference proteome</keyword>
<dbReference type="HOGENOM" id="CLU_153099_1_0_6"/>
<accession>C9XX27</accession>
<evidence type="ECO:0000313" key="3">
    <source>
        <dbReference type="EMBL" id="CBA28477.1"/>
    </source>
</evidence>
<proteinExistence type="predicted"/>
<protein>
    <submittedName>
        <fullName evidence="3">Uncharacterized protein</fullName>
    </submittedName>
</protein>
<feature type="compositionally biased region" description="Low complexity" evidence="1">
    <location>
        <begin position="86"/>
        <end position="95"/>
    </location>
</feature>
<keyword evidence="2" id="KW-0812">Transmembrane</keyword>
<sequence length="113" mass="13120">MFHCFFVVLFRSLSFLLYSRFLSFSFFVVLFSSLGFLLSSRFLLSGFLVVFFRSLSFLLNSFFMRFFVMRFSRRRFSRRSSGGGCSSSRSRCGGVISSKRCSRQTHSGGNNQR</sequence>
<reference evidence="3 4" key="1">
    <citation type="journal article" date="2010" name="J. Bacteriol.">
        <title>Complete Genome Sequence of Cronobacter turicensis LMG 23827, a foodborne pathogen causing deaths in neonates.</title>
        <authorList>
            <person name="Stephan R."/>
            <person name="Lehner A."/>
            <person name="Tischler P."/>
            <person name="Rattei T."/>
        </authorList>
    </citation>
    <scope>NUCLEOTIDE SEQUENCE [LARGE SCALE GENOMIC DNA]</scope>
    <source>
        <strain evidence="4">DSM 18703 / CCUG 55852 / LMG 23827 / z3032</strain>
    </source>
</reference>
<keyword evidence="2" id="KW-0472">Membrane</keyword>
<dbReference type="Proteomes" id="UP000002069">
    <property type="component" value="Chromosome"/>
</dbReference>
<evidence type="ECO:0000256" key="1">
    <source>
        <dbReference type="SAM" id="MobiDB-lite"/>
    </source>
</evidence>
<dbReference type="EMBL" id="FN543093">
    <property type="protein sequence ID" value="CBA28477.1"/>
    <property type="molecule type" value="Genomic_DNA"/>
</dbReference>
<feature type="transmembrane region" description="Helical" evidence="2">
    <location>
        <begin position="21"/>
        <end position="38"/>
    </location>
</feature>
<keyword evidence="2" id="KW-1133">Transmembrane helix</keyword>
<dbReference type="AlphaFoldDB" id="C9XX27"/>
<evidence type="ECO:0000313" key="4">
    <source>
        <dbReference type="Proteomes" id="UP000002069"/>
    </source>
</evidence>
<name>C9XX27_CROTZ</name>
<reference evidence="4" key="2">
    <citation type="journal article" date="2011" name="J. Bacteriol.">
        <title>Complete genome sequence of Cronobacter turicensis LMG 23827, a food-borne pathogen causing deaths in neonates.</title>
        <authorList>
            <person name="Stephan R."/>
            <person name="Lehner A."/>
            <person name="Tischler P."/>
            <person name="Rattei T."/>
        </authorList>
    </citation>
    <scope>NUCLEOTIDE SEQUENCE [LARGE SCALE GENOMIC DNA]</scope>
    <source>
        <strain evidence="4">DSM 18703 / CCUG 55852 / LMG 23827 / z3032</strain>
    </source>
</reference>
<organism evidence="3 4">
    <name type="scientific">Cronobacter turicensis (strain DSM 18703 / CCUG 55852 / LMG 23827 / z3032)</name>
    <dbReference type="NCBI Taxonomy" id="693216"/>
    <lineage>
        <taxon>Bacteria</taxon>
        <taxon>Pseudomonadati</taxon>
        <taxon>Pseudomonadota</taxon>
        <taxon>Gammaproteobacteria</taxon>
        <taxon>Enterobacterales</taxon>
        <taxon>Enterobacteriaceae</taxon>
        <taxon>Cronobacter</taxon>
    </lineage>
</organism>
<dbReference type="KEGG" id="ctu:CTU_09420"/>
<feature type="compositionally biased region" description="Polar residues" evidence="1">
    <location>
        <begin position="104"/>
        <end position="113"/>
    </location>
</feature>